<keyword evidence="15" id="KW-1185">Reference proteome</keyword>
<dbReference type="Gene3D" id="2.60.40.10">
    <property type="entry name" value="Immunoglobulins"/>
    <property type="match status" value="1"/>
</dbReference>
<keyword evidence="3 10" id="KW-0136">Cellulose degradation</keyword>
<dbReference type="CDD" id="cd00063">
    <property type="entry name" value="FN3"/>
    <property type="match status" value="1"/>
</dbReference>
<evidence type="ECO:0000256" key="11">
    <source>
        <dbReference type="SAM" id="MobiDB-lite"/>
    </source>
</evidence>
<protein>
    <recommendedName>
        <fullName evidence="10">Glucanase</fullName>
        <ecNumber evidence="10">3.2.1.-</ecNumber>
    </recommendedName>
</protein>
<dbReference type="Pfam" id="PF00553">
    <property type="entry name" value="CBM_2"/>
    <property type="match status" value="1"/>
</dbReference>
<dbReference type="AlphaFoldDB" id="G8WYQ5"/>
<evidence type="ECO:0000256" key="9">
    <source>
        <dbReference type="PROSITE-ProRule" id="PRU10057"/>
    </source>
</evidence>
<keyword evidence="5 10" id="KW-0119">Carbohydrate metabolism</keyword>
<keyword evidence="6 10" id="KW-0326">Glycosidase</keyword>
<dbReference type="SUPFAM" id="SSF49265">
    <property type="entry name" value="Fibronectin type III"/>
    <property type="match status" value="1"/>
</dbReference>
<organism evidence="14 15">
    <name type="scientific">Streptantibioticus cattleyicolor (strain ATCC 35852 / DSM 46488 / JCM 4925 / NBRC 14057 / NRRL 8057)</name>
    <name type="common">Streptomyces cattleya</name>
    <dbReference type="NCBI Taxonomy" id="1003195"/>
    <lineage>
        <taxon>Bacteria</taxon>
        <taxon>Bacillati</taxon>
        <taxon>Actinomycetota</taxon>
        <taxon>Actinomycetes</taxon>
        <taxon>Kitasatosporales</taxon>
        <taxon>Streptomycetaceae</taxon>
        <taxon>Streptantibioticus</taxon>
    </lineage>
</organism>
<evidence type="ECO:0000256" key="3">
    <source>
        <dbReference type="ARBA" id="ARBA00023001"/>
    </source>
</evidence>
<accession>G8WYQ5</accession>
<dbReference type="EMBL" id="CP003219">
    <property type="protein sequence ID" value="AEW92446.1"/>
    <property type="molecule type" value="Genomic_DNA"/>
</dbReference>
<evidence type="ECO:0000313" key="15">
    <source>
        <dbReference type="Proteomes" id="UP000007842"/>
    </source>
</evidence>
<name>G8WYQ5_STREN</name>
<evidence type="ECO:0000259" key="12">
    <source>
        <dbReference type="PROSITE" id="PS50853"/>
    </source>
</evidence>
<dbReference type="SMART" id="SM00060">
    <property type="entry name" value="FN3"/>
    <property type="match status" value="1"/>
</dbReference>
<dbReference type="PATRIC" id="fig|1003195.29.peg.72"/>
<evidence type="ECO:0000256" key="1">
    <source>
        <dbReference type="ARBA" id="ARBA00022729"/>
    </source>
</evidence>
<dbReference type="Pfam" id="PF00041">
    <property type="entry name" value="fn3"/>
    <property type="match status" value="1"/>
</dbReference>
<feature type="active site" evidence="8">
    <location>
        <position position="93"/>
    </location>
</feature>
<dbReference type="SUPFAM" id="SSF49384">
    <property type="entry name" value="Carbohydrate-binding domain"/>
    <property type="match status" value="1"/>
</dbReference>
<evidence type="ECO:0000256" key="2">
    <source>
        <dbReference type="ARBA" id="ARBA00022801"/>
    </source>
</evidence>
<comment type="similarity">
    <text evidence="10">Belongs to the glycosyl hydrolase family 6.</text>
</comment>
<dbReference type="EC" id="3.2.1.-" evidence="10"/>
<dbReference type="InterPro" id="IPR016288">
    <property type="entry name" value="Beta_cellobiohydrolase"/>
</dbReference>
<feature type="domain" description="Fibronectin type-III" evidence="12">
    <location>
        <begin position="438"/>
        <end position="523"/>
    </location>
</feature>
<feature type="active site" description="Proton donor" evidence="9">
    <location>
        <position position="142"/>
    </location>
</feature>
<dbReference type="PRINTS" id="PR00733">
    <property type="entry name" value="GLHYDRLASE6"/>
</dbReference>
<dbReference type="InterPro" id="IPR003961">
    <property type="entry name" value="FN3_dom"/>
</dbReference>
<dbReference type="GO" id="GO:0030245">
    <property type="term" value="P:cellulose catabolic process"/>
    <property type="evidence" value="ECO:0007669"/>
    <property type="project" value="UniProtKB-KW"/>
</dbReference>
<dbReference type="GO" id="GO:0004553">
    <property type="term" value="F:hydrolase activity, hydrolyzing O-glycosyl compounds"/>
    <property type="evidence" value="ECO:0007669"/>
    <property type="project" value="InterPro"/>
</dbReference>
<keyword evidence="4" id="KW-1015">Disulfide bond</keyword>
<evidence type="ECO:0000313" key="14">
    <source>
        <dbReference type="EMBL" id="AEW92446.1"/>
    </source>
</evidence>
<feature type="domain" description="CBM2" evidence="13">
    <location>
        <begin position="525"/>
        <end position="629"/>
    </location>
</feature>
<dbReference type="PROSITE" id="PS51173">
    <property type="entry name" value="CBM2"/>
    <property type="match status" value="1"/>
</dbReference>
<dbReference type="PROSITE" id="PS00656">
    <property type="entry name" value="GLYCOSYL_HYDROL_F6_2"/>
    <property type="match status" value="1"/>
</dbReference>
<evidence type="ECO:0000259" key="13">
    <source>
        <dbReference type="PROSITE" id="PS51173"/>
    </source>
</evidence>
<dbReference type="InterPro" id="IPR001524">
    <property type="entry name" value="Glyco_hydro_6_CS"/>
</dbReference>
<dbReference type="PANTHER" id="PTHR34876">
    <property type="match status" value="1"/>
</dbReference>
<evidence type="ECO:0000256" key="4">
    <source>
        <dbReference type="ARBA" id="ARBA00023157"/>
    </source>
</evidence>
<feature type="region of interest" description="Disordered" evidence="11">
    <location>
        <begin position="363"/>
        <end position="394"/>
    </location>
</feature>
<evidence type="ECO:0000256" key="8">
    <source>
        <dbReference type="PROSITE-ProRule" id="PRU10056"/>
    </source>
</evidence>
<dbReference type="GO" id="GO:0030247">
    <property type="term" value="F:polysaccharide binding"/>
    <property type="evidence" value="ECO:0007669"/>
    <property type="project" value="UniProtKB-UniRule"/>
</dbReference>
<dbReference type="Gene3D" id="2.60.40.290">
    <property type="match status" value="1"/>
</dbReference>
<keyword evidence="1" id="KW-0732">Signal</keyword>
<dbReference type="InterPro" id="IPR008965">
    <property type="entry name" value="CBM2/CBM3_carb-bd_dom_sf"/>
</dbReference>
<dbReference type="Proteomes" id="UP000007842">
    <property type="component" value="Chromosome"/>
</dbReference>
<evidence type="ECO:0000256" key="10">
    <source>
        <dbReference type="RuleBase" id="RU361186"/>
    </source>
</evidence>
<dbReference type="InterPro" id="IPR012291">
    <property type="entry name" value="CBM2_carb-bd_dom_sf"/>
</dbReference>
<dbReference type="PROSITE" id="PS50853">
    <property type="entry name" value="FN3"/>
    <property type="match status" value="1"/>
</dbReference>
<dbReference type="InterPro" id="IPR001919">
    <property type="entry name" value="CBD2"/>
</dbReference>
<dbReference type="HOGENOM" id="CLU_015488_3_0_11"/>
<reference evidence="15" key="1">
    <citation type="submission" date="2011-12" db="EMBL/GenBank/DDBJ databases">
        <title>Complete genome sequence of Streptomyces cattleya strain DSM 46488.</title>
        <authorList>
            <person name="Ou H.-Y."/>
            <person name="Li P."/>
            <person name="Zhao C."/>
            <person name="O'Hagan D."/>
            <person name="Deng Z."/>
        </authorList>
    </citation>
    <scope>NUCLEOTIDE SEQUENCE [LARGE SCALE GENOMIC DNA]</scope>
    <source>
        <strain evidence="15">ATCC 35852 / DSM 46488 / JCM 4925 / NBRC 14057 / NRRL 8057</strain>
    </source>
</reference>
<dbReference type="eggNOG" id="COG5297">
    <property type="taxonomic scope" value="Bacteria"/>
</dbReference>
<dbReference type="STRING" id="1003195.SCATT_00750"/>
<keyword evidence="7 10" id="KW-0624">Polysaccharide degradation</keyword>
<dbReference type="InterPro" id="IPR036116">
    <property type="entry name" value="FN3_sf"/>
</dbReference>
<proteinExistence type="inferred from homology"/>
<dbReference type="KEGG" id="scy:SCATT_00750"/>
<evidence type="ECO:0000256" key="7">
    <source>
        <dbReference type="ARBA" id="ARBA00023326"/>
    </source>
</evidence>
<evidence type="ECO:0000256" key="6">
    <source>
        <dbReference type="ARBA" id="ARBA00023295"/>
    </source>
</evidence>
<gene>
    <name evidence="14" type="ordered locus">SCATT_00750</name>
</gene>
<sequence>MANPYVGATSYLNPDYVAEVKAQAAADGGSLGAAEAKVADYPTAIWLDHIAAIAGDGTHRGLRAHLDAAEAQAKSSGSPVLVELVVYDLPGRDCAALASNGELPATAAGLAQYESQYIDPIAAIVGDPAYADLRVAAVIEPDSLPNAVTNQSKPACAAATPYYEQGIEYALDKLHPVPNVYTYLDIAHSAWLGWSSNMGPAAREYVKVVSATKAGYDSVDGFISDTANYTPLREPFLTDPDLTVGGTALKAVNFYQWNPYFDEYGYDNAMYSTLVSAGFPARIGFLIDTSRNGWGGPGRPAALDPTPGNATDYVNANRVDKRPFRGDWCNVDGAGLGARPQVQPYGADSHIIGFVWIKPPGESDGDYPTATHSHGDPHCDPAGTQTDGNGGTYPTGAIPGYDVPAGQWFPAQFQQLVSNAYPAIGSTGGTGDTTPPTAPTGLTVTGTTASSVSLSWSPATDNVGVTGYRVYRGTTLAATVTGTSYTDTGLSAATSYTYTVTAFDAADNVSPASAAVTATTASGGGGGTGSGCRAAYTVASDWGSGFTANVTVTNTGQTPTKSWTVTWTWGGDQKVTNAWNAAYTQTGASVTASAQSYDAVIAPGGNTSFGLQATYSGANPAPTLSCTAS</sequence>
<dbReference type="SMART" id="SM00637">
    <property type="entry name" value="CBD_II"/>
    <property type="match status" value="1"/>
</dbReference>
<evidence type="ECO:0000256" key="5">
    <source>
        <dbReference type="ARBA" id="ARBA00023277"/>
    </source>
</evidence>
<dbReference type="InterPro" id="IPR036434">
    <property type="entry name" value="Beta_cellobiohydrolase_sf"/>
</dbReference>
<keyword evidence="2 10" id="KW-0378">Hydrolase</keyword>
<dbReference type="Gene3D" id="3.20.20.40">
    <property type="entry name" value="1, 4-beta cellobiohydrolase"/>
    <property type="match status" value="1"/>
</dbReference>
<dbReference type="SUPFAM" id="SSF51989">
    <property type="entry name" value="Glycosyl hydrolases family 6, cellulases"/>
    <property type="match status" value="1"/>
</dbReference>
<dbReference type="InterPro" id="IPR013783">
    <property type="entry name" value="Ig-like_fold"/>
</dbReference>
<dbReference type="PROSITE" id="PS00655">
    <property type="entry name" value="GLYCOSYL_HYDROL_F6_1"/>
    <property type="match status" value="1"/>
</dbReference>
<dbReference type="FunFam" id="2.60.40.10:FF:001114">
    <property type="entry name" value="Chitinase A1"/>
    <property type="match status" value="1"/>
</dbReference>
<dbReference type="PANTHER" id="PTHR34876:SF4">
    <property type="entry name" value="1,4-BETA-D-GLUCAN CELLOBIOHYDROLASE C-RELATED"/>
    <property type="match status" value="1"/>
</dbReference>
<dbReference type="Pfam" id="PF01341">
    <property type="entry name" value="Glyco_hydro_6"/>
    <property type="match status" value="1"/>
</dbReference>